<evidence type="ECO:0000313" key="1">
    <source>
        <dbReference type="EMBL" id="EMA56562.1"/>
    </source>
</evidence>
<accession>M0NF32</accession>
<name>M0NF32_9EURY</name>
<keyword evidence="2" id="KW-1185">Reference proteome</keyword>
<reference evidence="1 2" key="1">
    <citation type="journal article" date="2014" name="PLoS Genet.">
        <title>Phylogenetically driven sequencing of extremely halophilic archaea reveals strategies for static and dynamic osmo-response.</title>
        <authorList>
            <person name="Becker E.A."/>
            <person name="Seitzer P.M."/>
            <person name="Tritt A."/>
            <person name="Larsen D."/>
            <person name="Krusor M."/>
            <person name="Yao A.I."/>
            <person name="Wu D."/>
            <person name="Madern D."/>
            <person name="Eisen J.A."/>
            <person name="Darling A.E."/>
            <person name="Facciotti M.T."/>
        </authorList>
    </citation>
    <scope>NUCLEOTIDE SEQUENCE [LARGE SCALE GENOMIC DNA]</scope>
    <source>
        <strain evidence="1 2">JCM 13552</strain>
    </source>
</reference>
<comment type="caution">
    <text evidence="1">The sequence shown here is derived from an EMBL/GenBank/DDBJ whole genome shotgun (WGS) entry which is preliminary data.</text>
</comment>
<organism evidence="1 2">
    <name type="scientific">Halococcus thailandensis JCM 13552</name>
    <dbReference type="NCBI Taxonomy" id="1227457"/>
    <lineage>
        <taxon>Archaea</taxon>
        <taxon>Methanobacteriati</taxon>
        <taxon>Methanobacteriota</taxon>
        <taxon>Stenosarchaea group</taxon>
        <taxon>Halobacteria</taxon>
        <taxon>Halobacteriales</taxon>
        <taxon>Halococcaceae</taxon>
        <taxon>Halococcus</taxon>
    </lineage>
</organism>
<dbReference type="EMBL" id="AOMF01000033">
    <property type="protein sequence ID" value="EMA56562.1"/>
    <property type="molecule type" value="Genomic_DNA"/>
</dbReference>
<dbReference type="AlphaFoldDB" id="M0NF32"/>
<gene>
    <name evidence="1" type="ORF">C451_01748</name>
</gene>
<protein>
    <submittedName>
        <fullName evidence="1">Uncharacterized protein</fullName>
    </submittedName>
</protein>
<proteinExistence type="predicted"/>
<dbReference type="Proteomes" id="UP000011680">
    <property type="component" value="Unassembled WGS sequence"/>
</dbReference>
<evidence type="ECO:0000313" key="2">
    <source>
        <dbReference type="Proteomes" id="UP000011680"/>
    </source>
</evidence>
<sequence length="112" mass="12378">MTRVLTEVTRVKLLERLHSVLMIHEEVDESIKLLTCVLAVVPDLAVLAFPLSVRKSSTTASMRTMLHASVTFFRSIAAFGPSNRVLGCSIWCAVGEGGEVDKSTCPYWTKHE</sequence>